<feature type="region of interest" description="Disordered" evidence="1">
    <location>
        <begin position="126"/>
        <end position="203"/>
    </location>
</feature>
<evidence type="ECO:0000313" key="3">
    <source>
        <dbReference type="EMBL" id="KAF5842068.1"/>
    </source>
</evidence>
<organism evidence="3 4">
    <name type="scientific">Dunaliella salina</name>
    <name type="common">Green alga</name>
    <name type="synonym">Protococcus salinus</name>
    <dbReference type="NCBI Taxonomy" id="3046"/>
    <lineage>
        <taxon>Eukaryota</taxon>
        <taxon>Viridiplantae</taxon>
        <taxon>Chlorophyta</taxon>
        <taxon>core chlorophytes</taxon>
        <taxon>Chlorophyceae</taxon>
        <taxon>CS clade</taxon>
        <taxon>Chlamydomonadales</taxon>
        <taxon>Dunaliellaceae</taxon>
        <taxon>Dunaliella</taxon>
    </lineage>
</organism>
<dbReference type="EMBL" id="MU069469">
    <property type="protein sequence ID" value="KAF5842067.1"/>
    <property type="molecule type" value="Genomic_DNA"/>
</dbReference>
<feature type="non-terminal residue" evidence="3">
    <location>
        <position position="1"/>
    </location>
</feature>
<reference evidence="3" key="2">
    <citation type="submission" date="2020-06" db="EMBL/GenBank/DDBJ databases">
        <authorList>
            <consortium name="DOE Joint Genome Institute"/>
            <person name="Calhoun S."/>
            <person name="Polle J.E."/>
            <person name="Mckie-Krisberg Z."/>
            <person name="Prochnik S."/>
            <person name="Neofotis P."/>
            <person name="Yim W.C."/>
            <person name="Hathwaik L.T."/>
            <person name="Jenkins J."/>
            <person name="Molina H."/>
            <person name="Bunkenborg J."/>
            <person name="Grigoriev I.V."/>
            <person name="Barry K."/>
            <person name="Schmutz J."/>
            <person name="Jin E."/>
            <person name="Cushman J.C."/>
            <person name="Magnuson J.K."/>
        </authorList>
    </citation>
    <scope>NUCLEOTIDE SEQUENCE</scope>
    <source>
        <strain evidence="3">CCAP 19/18</strain>
    </source>
</reference>
<feature type="compositionally biased region" description="Basic residues" evidence="1">
    <location>
        <begin position="140"/>
        <end position="152"/>
    </location>
</feature>
<evidence type="ECO:0000256" key="1">
    <source>
        <dbReference type="SAM" id="MobiDB-lite"/>
    </source>
</evidence>
<sequence>MMNPKLLTLSLMAYQALMSWQTLANGVPAPGRAKDNEFILQLRQGVEASPSLLARMASKARSPIVPQAFKSFSKAISGLAVRVPAKTTDEAAEIMARIEAANPEILRVDPNFLVFETGRKFPQAWRETWNSRSKESVPGQKKKAPGQKKKKSAPGQKKKESAPGQKKKESAPGQKKKEASPPSSSPSLSPFPPPSPSPPSPSP</sequence>
<gene>
    <name evidence="3" type="ORF">DUNSADRAFT_9326</name>
</gene>
<keyword evidence="2" id="KW-0732">Signal</keyword>
<protein>
    <submittedName>
        <fullName evidence="3">Uncharacterized protein</fullName>
    </submittedName>
</protein>
<proteinExistence type="predicted"/>
<reference evidence="3" key="1">
    <citation type="submission" date="2017-08" db="EMBL/GenBank/DDBJ databases">
        <authorList>
            <person name="Polle J.E."/>
            <person name="Barry K."/>
            <person name="Cushman J."/>
            <person name="Schmutz J."/>
            <person name="Tran D."/>
            <person name="Hathwaick L.T."/>
            <person name="Yim W.C."/>
            <person name="Jenkins J."/>
            <person name="Mckie-Krisberg Z.M."/>
            <person name="Prochnik S."/>
            <person name="Lindquist E."/>
            <person name="Dockter R.B."/>
            <person name="Adam C."/>
            <person name="Molina H."/>
            <person name="Bunkerborg J."/>
            <person name="Jin E."/>
            <person name="Buchheim M."/>
            <person name="Magnuson J."/>
        </authorList>
    </citation>
    <scope>NUCLEOTIDE SEQUENCE</scope>
    <source>
        <strain evidence="3">CCAP 19/18</strain>
    </source>
</reference>
<feature type="signal peptide" evidence="2">
    <location>
        <begin position="1"/>
        <end position="24"/>
    </location>
</feature>
<feature type="chain" id="PRO_5045030055" evidence="2">
    <location>
        <begin position="25"/>
        <end position="203"/>
    </location>
</feature>
<comment type="caution">
    <text evidence="3">The sequence shown here is derived from an EMBL/GenBank/DDBJ whole genome shotgun (WGS) entry which is preliminary data.</text>
</comment>
<dbReference type="EMBL" id="MU069469">
    <property type="protein sequence ID" value="KAF5842068.1"/>
    <property type="molecule type" value="Genomic_DNA"/>
</dbReference>
<feature type="compositionally biased region" description="Pro residues" evidence="1">
    <location>
        <begin position="189"/>
        <end position="203"/>
    </location>
</feature>
<accession>A0ABQ7H5F6</accession>
<keyword evidence="4" id="KW-1185">Reference proteome</keyword>
<name>A0ABQ7H5F6_DUNSA</name>
<feature type="compositionally biased region" description="Basic and acidic residues" evidence="1">
    <location>
        <begin position="157"/>
        <end position="179"/>
    </location>
</feature>
<evidence type="ECO:0000313" key="4">
    <source>
        <dbReference type="Proteomes" id="UP000815325"/>
    </source>
</evidence>
<dbReference type="Proteomes" id="UP000815325">
    <property type="component" value="Unassembled WGS sequence"/>
</dbReference>
<evidence type="ECO:0000256" key="2">
    <source>
        <dbReference type="SAM" id="SignalP"/>
    </source>
</evidence>